<gene>
    <name evidence="2" type="ORF">BE17_52050</name>
</gene>
<accession>A0A150QWB5</accession>
<proteinExistence type="predicted"/>
<evidence type="ECO:0008006" key="4">
    <source>
        <dbReference type="Google" id="ProtNLM"/>
    </source>
</evidence>
<evidence type="ECO:0000313" key="3">
    <source>
        <dbReference type="Proteomes" id="UP000075635"/>
    </source>
</evidence>
<dbReference type="Pfam" id="PF08899">
    <property type="entry name" value="DUF1844"/>
    <property type="match status" value="1"/>
</dbReference>
<dbReference type="EMBL" id="JEMB01003493">
    <property type="protein sequence ID" value="KYF71876.1"/>
    <property type="molecule type" value="Genomic_DNA"/>
</dbReference>
<protein>
    <recommendedName>
        <fullName evidence="4">DUF1844 domain-containing protein</fullName>
    </recommendedName>
</protein>
<evidence type="ECO:0000256" key="1">
    <source>
        <dbReference type="SAM" id="MobiDB-lite"/>
    </source>
</evidence>
<dbReference type="AlphaFoldDB" id="A0A150QWB5"/>
<sequence length="99" mass="10971">MSDATDQEDLPPGSPPELPTLDFSTFVLSIIGSAYVHLGDAPSPEGNEEQNLVLAHQDIDLLTLLQEKTKGNLTGDEERLLETALYDLRMRYLEVSKRS</sequence>
<evidence type="ECO:0000313" key="2">
    <source>
        <dbReference type="EMBL" id="KYF71876.1"/>
    </source>
</evidence>
<dbReference type="Proteomes" id="UP000075635">
    <property type="component" value="Unassembled WGS sequence"/>
</dbReference>
<organism evidence="2 3">
    <name type="scientific">Sorangium cellulosum</name>
    <name type="common">Polyangium cellulosum</name>
    <dbReference type="NCBI Taxonomy" id="56"/>
    <lineage>
        <taxon>Bacteria</taxon>
        <taxon>Pseudomonadati</taxon>
        <taxon>Myxococcota</taxon>
        <taxon>Polyangia</taxon>
        <taxon>Polyangiales</taxon>
        <taxon>Polyangiaceae</taxon>
        <taxon>Sorangium</taxon>
    </lineage>
</organism>
<feature type="region of interest" description="Disordered" evidence="1">
    <location>
        <begin position="1"/>
        <end position="21"/>
    </location>
</feature>
<name>A0A150QWB5_SORCE</name>
<reference evidence="2 3" key="1">
    <citation type="submission" date="2014-02" db="EMBL/GenBank/DDBJ databases">
        <title>The small core and large imbalanced accessory genome model reveals a collaborative survival strategy of Sorangium cellulosum strains in nature.</title>
        <authorList>
            <person name="Han K."/>
            <person name="Peng R."/>
            <person name="Blom J."/>
            <person name="Li Y.-Z."/>
        </authorList>
    </citation>
    <scope>NUCLEOTIDE SEQUENCE [LARGE SCALE GENOMIC DNA]</scope>
    <source>
        <strain evidence="2 3">So0011-07</strain>
    </source>
</reference>
<comment type="caution">
    <text evidence="2">The sequence shown here is derived from an EMBL/GenBank/DDBJ whole genome shotgun (WGS) entry which is preliminary data.</text>
</comment>
<dbReference type="InterPro" id="IPR014995">
    <property type="entry name" value="DUF1844"/>
</dbReference>